<evidence type="ECO:0000313" key="3">
    <source>
        <dbReference type="Proteomes" id="UP000679950"/>
    </source>
</evidence>
<accession>A0ABQ4KMZ4</accession>
<sequence>MSKKEFLLELERYLRSLSAVERNDILQDYEDHFTFGIEEGKSEEEISEALGSPKQLAREILADYHIEKMETSKSTGNIFRAVWSVIGLGFVNLVLVLGPFLALVGLLVGGWIMGISFILTPVLVLLSALFNVGTFEWFDLFFSLALSGLGIFISLGMYYVSLGFINLLLKYLKYNISIVKGGK</sequence>
<evidence type="ECO:0000313" key="2">
    <source>
        <dbReference type="EMBL" id="GIN58768.1"/>
    </source>
</evidence>
<protein>
    <recommendedName>
        <fullName evidence="4">DUF1700 domain-containing protein</fullName>
    </recommendedName>
</protein>
<evidence type="ECO:0000256" key="1">
    <source>
        <dbReference type="SAM" id="Phobius"/>
    </source>
</evidence>
<dbReference type="EMBL" id="BORB01000029">
    <property type="protein sequence ID" value="GIN58768.1"/>
    <property type="molecule type" value="Genomic_DNA"/>
</dbReference>
<evidence type="ECO:0008006" key="4">
    <source>
        <dbReference type="Google" id="ProtNLM"/>
    </source>
</evidence>
<dbReference type="RefSeq" id="WP_212966864.1">
    <property type="nucleotide sequence ID" value="NZ_BORB01000029.1"/>
</dbReference>
<proteinExistence type="predicted"/>
<comment type="caution">
    <text evidence="2">The sequence shown here is derived from an EMBL/GenBank/DDBJ whole genome shotgun (WGS) entry which is preliminary data.</text>
</comment>
<keyword evidence="1" id="KW-0472">Membrane</keyword>
<feature type="transmembrane region" description="Helical" evidence="1">
    <location>
        <begin position="78"/>
        <end position="102"/>
    </location>
</feature>
<name>A0ABQ4KMZ4_9BACI</name>
<dbReference type="Proteomes" id="UP000679950">
    <property type="component" value="Unassembled WGS sequence"/>
</dbReference>
<keyword evidence="1" id="KW-1133">Transmembrane helix</keyword>
<keyword evidence="3" id="KW-1185">Reference proteome</keyword>
<dbReference type="Pfam" id="PF22564">
    <property type="entry name" value="HAAS"/>
    <property type="match status" value="1"/>
</dbReference>
<reference evidence="2 3" key="1">
    <citation type="submission" date="2021-03" db="EMBL/GenBank/DDBJ databases">
        <title>Antimicrobial resistance genes in bacteria isolated from Japanese honey, and their potential for conferring macrolide and lincosamide resistance in the American foulbrood pathogen Paenibacillus larvae.</title>
        <authorList>
            <person name="Okamoto M."/>
            <person name="Kumagai M."/>
            <person name="Kanamori H."/>
            <person name="Takamatsu D."/>
        </authorList>
    </citation>
    <scope>NUCLEOTIDE SEQUENCE [LARGE SCALE GENOMIC DNA]</scope>
    <source>
        <strain evidence="2 3">J8TS2</strain>
    </source>
</reference>
<organism evidence="2 3">
    <name type="scientific">Lederbergia ruris</name>
    <dbReference type="NCBI Taxonomy" id="217495"/>
    <lineage>
        <taxon>Bacteria</taxon>
        <taxon>Bacillati</taxon>
        <taxon>Bacillota</taxon>
        <taxon>Bacilli</taxon>
        <taxon>Bacillales</taxon>
        <taxon>Bacillaceae</taxon>
        <taxon>Lederbergia</taxon>
    </lineage>
</organism>
<keyword evidence="1" id="KW-0812">Transmembrane</keyword>
<feature type="transmembrane region" description="Helical" evidence="1">
    <location>
        <begin position="108"/>
        <end position="130"/>
    </location>
</feature>
<feature type="transmembrane region" description="Helical" evidence="1">
    <location>
        <begin position="137"/>
        <end position="160"/>
    </location>
</feature>
<gene>
    <name evidence="2" type="ORF">J8TS2_30870</name>
</gene>